<protein>
    <submittedName>
        <fullName evidence="1">Uncharacterized protein</fullName>
    </submittedName>
</protein>
<dbReference type="RefSeq" id="WP_145448987.1">
    <property type="nucleotide sequence ID" value="NZ_CP037421.1"/>
</dbReference>
<reference evidence="1 2" key="1">
    <citation type="submission" date="2019-03" db="EMBL/GenBank/DDBJ databases">
        <title>Deep-cultivation of Planctomycetes and their phenomic and genomic characterization uncovers novel biology.</title>
        <authorList>
            <person name="Wiegand S."/>
            <person name="Jogler M."/>
            <person name="Boedeker C."/>
            <person name="Pinto D."/>
            <person name="Vollmers J."/>
            <person name="Rivas-Marin E."/>
            <person name="Kohn T."/>
            <person name="Peeters S.H."/>
            <person name="Heuer A."/>
            <person name="Rast P."/>
            <person name="Oberbeckmann S."/>
            <person name="Bunk B."/>
            <person name="Jeske O."/>
            <person name="Meyerdierks A."/>
            <person name="Storesund J.E."/>
            <person name="Kallscheuer N."/>
            <person name="Luecker S."/>
            <person name="Lage O.M."/>
            <person name="Pohl T."/>
            <person name="Merkel B.J."/>
            <person name="Hornburger P."/>
            <person name="Mueller R.-W."/>
            <person name="Bruemmer F."/>
            <person name="Labrenz M."/>
            <person name="Spormann A.M."/>
            <person name="Op den Camp H."/>
            <person name="Overmann J."/>
            <person name="Amann R."/>
            <person name="Jetten M.S.M."/>
            <person name="Mascher T."/>
            <person name="Medema M.H."/>
            <person name="Devos D.P."/>
            <person name="Kaster A.-K."/>
            <person name="Ovreas L."/>
            <person name="Rohde M."/>
            <person name="Galperin M.Y."/>
            <person name="Jogler C."/>
        </authorList>
    </citation>
    <scope>NUCLEOTIDE SEQUENCE [LARGE SCALE GENOMIC DNA]</scope>
    <source>
        <strain evidence="1 2">Enr10</strain>
    </source>
</reference>
<evidence type="ECO:0000313" key="2">
    <source>
        <dbReference type="Proteomes" id="UP000315647"/>
    </source>
</evidence>
<evidence type="ECO:0000313" key="1">
    <source>
        <dbReference type="EMBL" id="QDT26826.1"/>
    </source>
</evidence>
<accession>A0A517Q5D7</accession>
<dbReference type="AlphaFoldDB" id="A0A517Q5D7"/>
<dbReference type="Proteomes" id="UP000315647">
    <property type="component" value="Chromosome"/>
</dbReference>
<dbReference type="EMBL" id="CP037421">
    <property type="protein sequence ID" value="QDT26826.1"/>
    <property type="molecule type" value="Genomic_DNA"/>
</dbReference>
<organism evidence="1 2">
    <name type="scientific">Gimesia panareensis</name>
    <dbReference type="NCBI Taxonomy" id="2527978"/>
    <lineage>
        <taxon>Bacteria</taxon>
        <taxon>Pseudomonadati</taxon>
        <taxon>Planctomycetota</taxon>
        <taxon>Planctomycetia</taxon>
        <taxon>Planctomycetales</taxon>
        <taxon>Planctomycetaceae</taxon>
        <taxon>Gimesia</taxon>
    </lineage>
</organism>
<keyword evidence="2" id="KW-1185">Reference proteome</keyword>
<sequence>MRSTNEIIIAVKECQPVTEDELKLALCAMSGIQYYLKRSLEKILSDIEDGKPEAMLKYRAGFEKGTLDVVFNAIKMPPDEFLGPDNTPGTPEFKKRLELGKAIFKKATGQDL</sequence>
<name>A0A517Q5D7_9PLAN</name>
<proteinExistence type="predicted"/>
<gene>
    <name evidence="1" type="ORF">Enr10x_21360</name>
</gene>